<protein>
    <submittedName>
        <fullName evidence="2">Four helix bundle protein</fullName>
    </submittedName>
</protein>
<evidence type="ECO:0000259" key="1">
    <source>
        <dbReference type="Pfam" id="PF22296"/>
    </source>
</evidence>
<gene>
    <name evidence="2" type="ORF">RVH17_02920</name>
</gene>
<reference evidence="2" key="1">
    <citation type="submission" date="2023-10" db="EMBL/GenBank/DDBJ databases">
        <title>Genome Sequence of the Bacteria from From Gut Wall in Crohn's Disease.</title>
        <authorList>
            <person name="Rodriguez-Palacios A."/>
        </authorList>
    </citation>
    <scope>NUCLEOTIDE SEQUENCE</scope>
    <source>
        <strain evidence="2">CavFT-hAR58</strain>
    </source>
</reference>
<organism evidence="2 3">
    <name type="scientific">Alistipes finegoldii</name>
    <dbReference type="NCBI Taxonomy" id="214856"/>
    <lineage>
        <taxon>Bacteria</taxon>
        <taxon>Pseudomonadati</taxon>
        <taxon>Bacteroidota</taxon>
        <taxon>Bacteroidia</taxon>
        <taxon>Bacteroidales</taxon>
        <taxon>Rikenellaceae</taxon>
        <taxon>Alistipes</taxon>
    </lineage>
</organism>
<dbReference type="InterPro" id="IPR036583">
    <property type="entry name" value="23S_rRNA_IVS_sf"/>
</dbReference>
<sequence length="136" mass="15516">MAQYDNLPVYKATYDLLQSIYRDTGNVPRDVKFTLVETLKNELTEILVLIYKTNSTTEKLPLIIGMRERLIGVKVRLRLLHDLRHIGTRLYAHLVEQVESVSKQLASWQKYVKTHASEQGDADSGDIATVAKKGLF</sequence>
<comment type="caution">
    <text evidence="2">The sequence shown here is derived from an EMBL/GenBank/DDBJ whole genome shotgun (WGS) entry which is preliminary data.</text>
</comment>
<dbReference type="InterPro" id="IPR055360">
    <property type="entry name" value="bAvd"/>
</dbReference>
<dbReference type="EMBL" id="JAWDES010000004">
    <property type="protein sequence ID" value="MDU0259071.1"/>
    <property type="molecule type" value="Genomic_DNA"/>
</dbReference>
<dbReference type="RefSeq" id="WP_195579434.1">
    <property type="nucleotide sequence ID" value="NZ_DAIMAG010000001.1"/>
</dbReference>
<dbReference type="Gene3D" id="1.20.1440.60">
    <property type="entry name" value="23S rRNA-intervening sequence"/>
    <property type="match status" value="1"/>
</dbReference>
<accession>A0AAE4LJ53</accession>
<name>A0AAE4LJ53_9BACT</name>
<dbReference type="Proteomes" id="UP001181347">
    <property type="component" value="Unassembled WGS sequence"/>
</dbReference>
<dbReference type="CDD" id="cd16376">
    <property type="entry name" value="Avd_like"/>
    <property type="match status" value="1"/>
</dbReference>
<evidence type="ECO:0000313" key="3">
    <source>
        <dbReference type="Proteomes" id="UP001181347"/>
    </source>
</evidence>
<dbReference type="SUPFAM" id="SSF158446">
    <property type="entry name" value="IVS-encoded protein-like"/>
    <property type="match status" value="1"/>
</dbReference>
<dbReference type="Pfam" id="PF22296">
    <property type="entry name" value="bAvd"/>
    <property type="match status" value="1"/>
</dbReference>
<evidence type="ECO:0000313" key="2">
    <source>
        <dbReference type="EMBL" id="MDU0259071.1"/>
    </source>
</evidence>
<proteinExistence type="predicted"/>
<dbReference type="AlphaFoldDB" id="A0AAE4LJ53"/>
<feature type="domain" description="bAvd-like" evidence="1">
    <location>
        <begin position="11"/>
        <end position="112"/>
    </location>
</feature>